<name>A0A183BEJ4_9TREM</name>
<gene>
    <name evidence="1" type="ORF">ECPE_LOCUS17629</name>
</gene>
<proteinExistence type="predicted"/>
<dbReference type="EMBL" id="UZAN01070407">
    <property type="protein sequence ID" value="VDP94931.1"/>
    <property type="molecule type" value="Genomic_DNA"/>
</dbReference>
<dbReference type="Proteomes" id="UP000272942">
    <property type="component" value="Unassembled WGS sequence"/>
</dbReference>
<reference evidence="3" key="1">
    <citation type="submission" date="2016-06" db="UniProtKB">
        <authorList>
            <consortium name="WormBaseParasite"/>
        </authorList>
    </citation>
    <scope>IDENTIFICATION</scope>
</reference>
<evidence type="ECO:0000313" key="2">
    <source>
        <dbReference type="Proteomes" id="UP000272942"/>
    </source>
</evidence>
<dbReference type="WBParaSite" id="ECPE_0001767401-mRNA-1">
    <property type="protein sequence ID" value="ECPE_0001767401-mRNA-1"/>
    <property type="gene ID" value="ECPE_0001767401"/>
</dbReference>
<dbReference type="OrthoDB" id="6285467at2759"/>
<organism evidence="3">
    <name type="scientific">Echinostoma caproni</name>
    <dbReference type="NCBI Taxonomy" id="27848"/>
    <lineage>
        <taxon>Eukaryota</taxon>
        <taxon>Metazoa</taxon>
        <taxon>Spiralia</taxon>
        <taxon>Lophotrochozoa</taxon>
        <taxon>Platyhelminthes</taxon>
        <taxon>Trematoda</taxon>
        <taxon>Digenea</taxon>
        <taxon>Plagiorchiida</taxon>
        <taxon>Echinostomata</taxon>
        <taxon>Echinostomatoidea</taxon>
        <taxon>Echinostomatidae</taxon>
        <taxon>Echinostoma</taxon>
    </lineage>
</organism>
<keyword evidence="2" id="KW-1185">Reference proteome</keyword>
<evidence type="ECO:0000313" key="1">
    <source>
        <dbReference type="EMBL" id="VDP94931.1"/>
    </source>
</evidence>
<sequence length="145" mass="16766">MPESTEPMAEARLNADLSFLRGVLARIFFPGEEKQAQAIRVKAAPRLEANLEGSAPRPLKFVLGSMEETKSVFQRAFHLKEEPVRLLRDLDADERQKLRQELAEIHERRASGEQDLFIRDFLVQRRRPHFRWSPLAIPNRESPPA</sequence>
<accession>A0A183BEJ4</accession>
<evidence type="ECO:0000313" key="3">
    <source>
        <dbReference type="WBParaSite" id="ECPE_0001767401-mRNA-1"/>
    </source>
</evidence>
<reference evidence="1 2" key="2">
    <citation type="submission" date="2018-11" db="EMBL/GenBank/DDBJ databases">
        <authorList>
            <consortium name="Pathogen Informatics"/>
        </authorList>
    </citation>
    <scope>NUCLEOTIDE SEQUENCE [LARGE SCALE GENOMIC DNA]</scope>
    <source>
        <strain evidence="1 2">Egypt</strain>
    </source>
</reference>
<protein>
    <submittedName>
        <fullName evidence="1 3">Uncharacterized protein</fullName>
    </submittedName>
</protein>
<dbReference type="AlphaFoldDB" id="A0A183BEJ4"/>